<keyword evidence="2 8" id="KW-0813">Transport</keyword>
<keyword evidence="10" id="KW-0732">Signal</keyword>
<accession>A0A6I4UP92</accession>
<keyword evidence="14" id="KW-1185">Reference proteome</keyword>
<dbReference type="EMBL" id="WTYK01000001">
    <property type="protein sequence ID" value="MXP40246.1"/>
    <property type="molecule type" value="Genomic_DNA"/>
</dbReference>
<keyword evidence="6 8" id="KW-0472">Membrane</keyword>
<dbReference type="SUPFAM" id="SSF56935">
    <property type="entry name" value="Porins"/>
    <property type="match status" value="1"/>
</dbReference>
<organism evidence="13 14">
    <name type="scientific">Croceibacterium soli</name>
    <dbReference type="NCBI Taxonomy" id="1739690"/>
    <lineage>
        <taxon>Bacteria</taxon>
        <taxon>Pseudomonadati</taxon>
        <taxon>Pseudomonadota</taxon>
        <taxon>Alphaproteobacteria</taxon>
        <taxon>Sphingomonadales</taxon>
        <taxon>Erythrobacteraceae</taxon>
        <taxon>Croceibacterium</taxon>
    </lineage>
</organism>
<proteinExistence type="inferred from homology"/>
<dbReference type="GO" id="GO:0009279">
    <property type="term" value="C:cell outer membrane"/>
    <property type="evidence" value="ECO:0007669"/>
    <property type="project" value="UniProtKB-SubCell"/>
</dbReference>
<dbReference type="Pfam" id="PF00593">
    <property type="entry name" value="TonB_dep_Rec_b-barrel"/>
    <property type="match status" value="1"/>
</dbReference>
<keyword evidence="4 8" id="KW-0812">Transmembrane</keyword>
<dbReference type="InterPro" id="IPR039426">
    <property type="entry name" value="TonB-dep_rcpt-like"/>
</dbReference>
<evidence type="ECO:0000313" key="13">
    <source>
        <dbReference type="EMBL" id="MXP40246.1"/>
    </source>
</evidence>
<evidence type="ECO:0000313" key="14">
    <source>
        <dbReference type="Proteomes" id="UP000469159"/>
    </source>
</evidence>
<dbReference type="OrthoDB" id="7614575at2"/>
<protein>
    <submittedName>
        <fullName evidence="13">TonB-dependent receptor</fullName>
    </submittedName>
</protein>
<name>A0A6I4UP92_9SPHN</name>
<dbReference type="InterPro" id="IPR037066">
    <property type="entry name" value="Plug_dom_sf"/>
</dbReference>
<keyword evidence="13" id="KW-0675">Receptor</keyword>
<dbReference type="Proteomes" id="UP000469159">
    <property type="component" value="Unassembled WGS sequence"/>
</dbReference>
<comment type="caution">
    <text evidence="13">The sequence shown here is derived from an EMBL/GenBank/DDBJ whole genome shotgun (WGS) entry which is preliminary data.</text>
</comment>
<dbReference type="Pfam" id="PF07715">
    <property type="entry name" value="Plug"/>
    <property type="match status" value="1"/>
</dbReference>
<evidence type="ECO:0000256" key="5">
    <source>
        <dbReference type="ARBA" id="ARBA00023077"/>
    </source>
</evidence>
<sequence length="1029" mass="109360">MRISAAPLAIGIASIAAPAMAQDGAADVAAEAPVPGGGAIIVTGSRIASPTATSDAPLQIVDAQVIDDAGATNIQEVLLENPAFGTPALSRTNSAFLTSGTGVATVDLRDLGSDRTLVLINGRRVVSSLPGSATVDLNVIPTQFIERIDVLTGGASSLYGSDAVAGVVNFIYKTDFQGIEANAQYGISDQDDDQRYQLNLTAGTDFAEGDGNIMVHFGYTNESGLYANQRKNTEVDDLSTMLFTGDPADWGTPTEPFFSSFPPQGRFIVGDRFRSSGDYTFTFGPNGQLQPCFNTNGASCVSFRPGLAQDNPNTPQDETQPVPNIGTGVGPNGFNRQAFRTLAVPVERYLFAAAGEYRIADNVDAFFEGTFNKTSASRRIEPFPLESGGANGVFPDDGGFNIENYVTRDWDGDSDTPDTRQIVVNPTVPAAIVGAATDTNGDGLRDIGFARRISEFGPRSGSTERDFYRFVVGLKGDLLDGGLRWDASYNYGQVTENQVSSGQVNVVNFRDALAAQPDFDDVDGDGNRTEAVCVNSNARANGCTPANIFGEGSISQAAVDYITAQGTFQTGIKQHVIQANVSGNLIELPAGPLGFAFGTEYRAEESFEDNDALTNAGLNAGNKLPDTRGEFDVKEAFAEIRVPILADRPFFEQLDVGGAVRVADYSTVGVVTSWNVTGNWMPVRDVRLRGTYARAVRAPNVSELFSGLSQTFPSGLTDPCEGIGASGGGAIGDNCRADPGVAANIAANGVFTLNQADIQGISGFNGGNPDLNEETATSWTVGAVIQPRFVPRLTLTADYYNIEIEDVIAAFPRQFTLDQCYSQGNATFCDLITRRPTATAVNSSGSIDLINALSVNAATLETDGLDVTANWNSPLGLMGNDRVSLRVAYTHVFANDYTPVAGADVDPSAGEIGTAKDRFTANAAYMLDNFRMSFTGTYIGKSYEDDQFCAAFDLEPKCVGVPAQFYLDTQASYRVSEKVEFYAGIDNVLDNDAPNILSGTTFNVTGSDTAADVYDIFGRRFYGGVRLNF</sequence>
<gene>
    <name evidence="13" type="ORF">GRI75_01130</name>
</gene>
<dbReference type="PANTHER" id="PTHR47234">
    <property type="match status" value="1"/>
</dbReference>
<evidence type="ECO:0000256" key="8">
    <source>
        <dbReference type="PROSITE-ProRule" id="PRU01360"/>
    </source>
</evidence>
<dbReference type="InterPro" id="IPR036942">
    <property type="entry name" value="Beta-barrel_TonB_sf"/>
</dbReference>
<feature type="chain" id="PRO_5026212454" evidence="10">
    <location>
        <begin position="22"/>
        <end position="1029"/>
    </location>
</feature>
<evidence type="ECO:0000259" key="11">
    <source>
        <dbReference type="Pfam" id="PF00593"/>
    </source>
</evidence>
<keyword evidence="5 9" id="KW-0798">TonB box</keyword>
<evidence type="ECO:0000259" key="12">
    <source>
        <dbReference type="Pfam" id="PF07715"/>
    </source>
</evidence>
<evidence type="ECO:0000256" key="6">
    <source>
        <dbReference type="ARBA" id="ARBA00023136"/>
    </source>
</evidence>
<evidence type="ECO:0000256" key="10">
    <source>
        <dbReference type="SAM" id="SignalP"/>
    </source>
</evidence>
<keyword evidence="3 8" id="KW-1134">Transmembrane beta strand</keyword>
<comment type="similarity">
    <text evidence="8 9">Belongs to the TonB-dependent receptor family.</text>
</comment>
<evidence type="ECO:0000256" key="9">
    <source>
        <dbReference type="RuleBase" id="RU003357"/>
    </source>
</evidence>
<evidence type="ECO:0000256" key="7">
    <source>
        <dbReference type="ARBA" id="ARBA00023237"/>
    </source>
</evidence>
<dbReference type="PROSITE" id="PS52016">
    <property type="entry name" value="TONB_DEPENDENT_REC_3"/>
    <property type="match status" value="1"/>
</dbReference>
<dbReference type="PANTHER" id="PTHR47234:SF2">
    <property type="entry name" value="TONB-DEPENDENT RECEPTOR"/>
    <property type="match status" value="1"/>
</dbReference>
<evidence type="ECO:0000256" key="1">
    <source>
        <dbReference type="ARBA" id="ARBA00004571"/>
    </source>
</evidence>
<dbReference type="AlphaFoldDB" id="A0A6I4UP92"/>
<keyword evidence="7 8" id="KW-0998">Cell outer membrane</keyword>
<evidence type="ECO:0000256" key="3">
    <source>
        <dbReference type="ARBA" id="ARBA00022452"/>
    </source>
</evidence>
<dbReference type="Gene3D" id="2.40.170.20">
    <property type="entry name" value="TonB-dependent receptor, beta-barrel domain"/>
    <property type="match status" value="1"/>
</dbReference>
<dbReference type="InterPro" id="IPR000531">
    <property type="entry name" value="Beta-barrel_TonB"/>
</dbReference>
<reference evidence="13 14" key="1">
    <citation type="submission" date="2019-12" db="EMBL/GenBank/DDBJ databases">
        <title>Genomic-based taxomic classification of the family Erythrobacteraceae.</title>
        <authorList>
            <person name="Xu L."/>
        </authorList>
    </citation>
    <scope>NUCLEOTIDE SEQUENCE [LARGE SCALE GENOMIC DNA]</scope>
    <source>
        <strain evidence="13 14">MCCC 1K02066</strain>
    </source>
</reference>
<dbReference type="Gene3D" id="2.170.130.10">
    <property type="entry name" value="TonB-dependent receptor, plug domain"/>
    <property type="match status" value="1"/>
</dbReference>
<evidence type="ECO:0000256" key="4">
    <source>
        <dbReference type="ARBA" id="ARBA00022692"/>
    </source>
</evidence>
<dbReference type="InterPro" id="IPR012910">
    <property type="entry name" value="Plug_dom"/>
</dbReference>
<feature type="domain" description="TonB-dependent receptor-like beta-barrel" evidence="11">
    <location>
        <begin position="424"/>
        <end position="988"/>
    </location>
</feature>
<feature type="domain" description="TonB-dependent receptor plug" evidence="12">
    <location>
        <begin position="54"/>
        <end position="167"/>
    </location>
</feature>
<evidence type="ECO:0000256" key="2">
    <source>
        <dbReference type="ARBA" id="ARBA00022448"/>
    </source>
</evidence>
<comment type="subcellular location">
    <subcellularLocation>
        <location evidence="1 8">Cell outer membrane</location>
        <topology evidence="1 8">Multi-pass membrane protein</topology>
    </subcellularLocation>
</comment>
<feature type="signal peptide" evidence="10">
    <location>
        <begin position="1"/>
        <end position="21"/>
    </location>
</feature>